<gene>
    <name evidence="2" type="ORF">IscW_ISCW005861</name>
</gene>
<evidence type="ECO:0000313" key="2">
    <source>
        <dbReference type="EMBL" id="EEC07856.1"/>
    </source>
</evidence>
<dbReference type="VEuPathDB" id="VectorBase:ISCI005861"/>
<name>B7PMN4_IXOSC</name>
<sequence>MLLLITFLQPSPKNDAVLGWSLEMNQAEVKVKEQNAAAIFLLLLLASHLREELEELVRLHGIVFFIILLQFNFYTYLKK</sequence>
<dbReference type="VEuPathDB" id="VectorBase:ISCW005861"/>
<accession>B7PMN4</accession>
<dbReference type="PaxDb" id="6945-B7PMN4"/>
<dbReference type="EMBL" id="ABJB010643988">
    <property type="status" value="NOT_ANNOTATED_CDS"/>
    <property type="molecule type" value="Genomic_DNA"/>
</dbReference>
<keyword evidence="1" id="KW-0812">Transmembrane</keyword>
<reference evidence="3" key="2">
    <citation type="submission" date="2020-05" db="UniProtKB">
        <authorList>
            <consortium name="EnsemblMetazoa"/>
        </authorList>
    </citation>
    <scope>IDENTIFICATION</scope>
    <source>
        <strain evidence="3">wikel</strain>
    </source>
</reference>
<reference evidence="2 4" key="1">
    <citation type="submission" date="2008-03" db="EMBL/GenBank/DDBJ databases">
        <title>Annotation of Ixodes scapularis.</title>
        <authorList>
            <consortium name="Ixodes scapularis Genome Project Consortium"/>
            <person name="Caler E."/>
            <person name="Hannick L.I."/>
            <person name="Bidwell S."/>
            <person name="Joardar V."/>
            <person name="Thiagarajan M."/>
            <person name="Amedeo P."/>
            <person name="Galinsky K.J."/>
            <person name="Schobel S."/>
            <person name="Inman J."/>
            <person name="Hostetler J."/>
            <person name="Miller J."/>
            <person name="Hammond M."/>
            <person name="Megy K."/>
            <person name="Lawson D."/>
            <person name="Kodira C."/>
            <person name="Sutton G."/>
            <person name="Meyer J."/>
            <person name="Hill C.A."/>
            <person name="Birren B."/>
            <person name="Nene V."/>
            <person name="Collins F."/>
            <person name="Alarcon-Chaidez F."/>
            <person name="Wikel S."/>
            <person name="Strausberg R."/>
        </authorList>
    </citation>
    <scope>NUCLEOTIDE SEQUENCE [LARGE SCALE GENOMIC DNA]</scope>
    <source>
        <strain evidence="4">Wikel</strain>
        <strain evidence="2">Wikel colony</strain>
    </source>
</reference>
<evidence type="ECO:0000313" key="4">
    <source>
        <dbReference type="Proteomes" id="UP000001555"/>
    </source>
</evidence>
<dbReference type="EMBL" id="DS748482">
    <property type="protein sequence ID" value="EEC07856.1"/>
    <property type="molecule type" value="Genomic_DNA"/>
</dbReference>
<proteinExistence type="predicted"/>
<keyword evidence="1" id="KW-1133">Transmembrane helix</keyword>
<evidence type="ECO:0000313" key="3">
    <source>
        <dbReference type="EnsemblMetazoa" id="ISCW005861-PA"/>
    </source>
</evidence>
<dbReference type="EnsemblMetazoa" id="ISCW005861-RA">
    <property type="protein sequence ID" value="ISCW005861-PA"/>
    <property type="gene ID" value="ISCW005861"/>
</dbReference>
<dbReference type="AlphaFoldDB" id="B7PMN4"/>
<organism>
    <name type="scientific">Ixodes scapularis</name>
    <name type="common">Black-legged tick</name>
    <name type="synonym">Deer tick</name>
    <dbReference type="NCBI Taxonomy" id="6945"/>
    <lineage>
        <taxon>Eukaryota</taxon>
        <taxon>Metazoa</taxon>
        <taxon>Ecdysozoa</taxon>
        <taxon>Arthropoda</taxon>
        <taxon>Chelicerata</taxon>
        <taxon>Arachnida</taxon>
        <taxon>Acari</taxon>
        <taxon>Parasitiformes</taxon>
        <taxon>Ixodida</taxon>
        <taxon>Ixodoidea</taxon>
        <taxon>Ixodidae</taxon>
        <taxon>Ixodinae</taxon>
        <taxon>Ixodes</taxon>
    </lineage>
</organism>
<dbReference type="Proteomes" id="UP000001555">
    <property type="component" value="Unassembled WGS sequence"/>
</dbReference>
<dbReference type="HOGENOM" id="CLU_2608686_0_0_1"/>
<evidence type="ECO:0000256" key="1">
    <source>
        <dbReference type="SAM" id="Phobius"/>
    </source>
</evidence>
<protein>
    <submittedName>
        <fullName evidence="2 3">Uncharacterized protein</fullName>
    </submittedName>
</protein>
<keyword evidence="1" id="KW-0472">Membrane</keyword>
<feature type="transmembrane region" description="Helical" evidence="1">
    <location>
        <begin position="57"/>
        <end position="77"/>
    </location>
</feature>
<dbReference type="InParanoid" id="B7PMN4"/>
<keyword evidence="4" id="KW-1185">Reference proteome</keyword>